<organism evidence="4 5">
    <name type="scientific">Vagococcus silagei</name>
    <dbReference type="NCBI Taxonomy" id="2508885"/>
    <lineage>
        <taxon>Bacteria</taxon>
        <taxon>Bacillati</taxon>
        <taxon>Bacillota</taxon>
        <taxon>Bacilli</taxon>
        <taxon>Lactobacillales</taxon>
        <taxon>Enterococcaceae</taxon>
        <taxon>Vagococcus</taxon>
    </lineage>
</organism>
<dbReference type="RefSeq" id="WP_136137022.1">
    <property type="nucleotide sequence ID" value="NZ_SDGV01000017.1"/>
</dbReference>
<protein>
    <submittedName>
        <fullName evidence="4">Polysaccharide deacetylase family protein</fullName>
    </submittedName>
</protein>
<feature type="domain" description="NodB homology" evidence="3">
    <location>
        <begin position="74"/>
        <end position="248"/>
    </location>
</feature>
<keyword evidence="5" id="KW-1185">Reference proteome</keyword>
<name>A0A4S3B112_9ENTE</name>
<feature type="compositionally biased region" description="Low complexity" evidence="1">
    <location>
        <begin position="43"/>
        <end position="53"/>
    </location>
</feature>
<feature type="compositionally biased region" description="Basic and acidic residues" evidence="1">
    <location>
        <begin position="54"/>
        <end position="64"/>
    </location>
</feature>
<dbReference type="InterPro" id="IPR002509">
    <property type="entry name" value="NODB_dom"/>
</dbReference>
<dbReference type="InterPro" id="IPR050248">
    <property type="entry name" value="Polysacc_deacetylase_ArnD"/>
</dbReference>
<dbReference type="Gene3D" id="3.20.20.370">
    <property type="entry name" value="Glycoside hydrolase/deacetylase"/>
    <property type="match status" value="1"/>
</dbReference>
<feature type="transmembrane region" description="Helical" evidence="2">
    <location>
        <begin position="7"/>
        <end position="25"/>
    </location>
</feature>
<feature type="region of interest" description="Disordered" evidence="1">
    <location>
        <begin position="41"/>
        <end position="64"/>
    </location>
</feature>
<keyword evidence="2" id="KW-0472">Membrane</keyword>
<dbReference type="Pfam" id="PF01522">
    <property type="entry name" value="Polysacc_deac_1"/>
    <property type="match status" value="1"/>
</dbReference>
<evidence type="ECO:0000313" key="4">
    <source>
        <dbReference type="EMBL" id="THB60774.1"/>
    </source>
</evidence>
<proteinExistence type="predicted"/>
<keyword evidence="2" id="KW-0812">Transmembrane</keyword>
<dbReference type="PROSITE" id="PS51677">
    <property type="entry name" value="NODB"/>
    <property type="match status" value="1"/>
</dbReference>
<evidence type="ECO:0000256" key="1">
    <source>
        <dbReference type="SAM" id="MobiDB-lite"/>
    </source>
</evidence>
<comment type="caution">
    <text evidence="4">The sequence shown here is derived from an EMBL/GenBank/DDBJ whole genome shotgun (WGS) entry which is preliminary data.</text>
</comment>
<evidence type="ECO:0000313" key="5">
    <source>
        <dbReference type="Proteomes" id="UP000310506"/>
    </source>
</evidence>
<dbReference type="GO" id="GO:0005975">
    <property type="term" value="P:carbohydrate metabolic process"/>
    <property type="evidence" value="ECO:0007669"/>
    <property type="project" value="InterPro"/>
</dbReference>
<dbReference type="PANTHER" id="PTHR10587">
    <property type="entry name" value="GLYCOSYL TRANSFERASE-RELATED"/>
    <property type="match status" value="1"/>
</dbReference>
<dbReference type="CDD" id="cd10917">
    <property type="entry name" value="CE4_NodB_like_6s_7s"/>
    <property type="match status" value="1"/>
</dbReference>
<dbReference type="Proteomes" id="UP000310506">
    <property type="component" value="Unassembled WGS sequence"/>
</dbReference>
<keyword evidence="2" id="KW-1133">Transmembrane helix</keyword>
<dbReference type="GO" id="GO:0016810">
    <property type="term" value="F:hydrolase activity, acting on carbon-nitrogen (but not peptide) bonds"/>
    <property type="evidence" value="ECO:0007669"/>
    <property type="project" value="InterPro"/>
</dbReference>
<dbReference type="AlphaFoldDB" id="A0A4S3B112"/>
<sequence>MSKHISLILIGCIVLLMLGAGLYYYQNVLAEQSVTVDHNKNATSSKKITQQSTSERKLHENKKTDHTNIKASDNIVALTFDDGPNTTSTKKILEILKRQNVQATFFMVGTQVEKNEAMVKQVKEEGHEIASHTYSHKNLMTGTSAEIEKEVGDLNRLFKRITGSEPKYLRPPFGVYDTYNREKFGMPIALWNEDSQDWVSRDSEKIKTQVLNAIRPQSVVLFHDIYAETAAVIESIIESLKEKNYHFVSVTDYYKIIKIN</sequence>
<dbReference type="InterPro" id="IPR011330">
    <property type="entry name" value="Glyco_hydro/deAcase_b/a-brl"/>
</dbReference>
<dbReference type="SUPFAM" id="SSF88713">
    <property type="entry name" value="Glycoside hydrolase/deacetylase"/>
    <property type="match status" value="1"/>
</dbReference>
<accession>A0A4S3B112</accession>
<dbReference type="EMBL" id="SDGV01000017">
    <property type="protein sequence ID" value="THB60774.1"/>
    <property type="molecule type" value="Genomic_DNA"/>
</dbReference>
<gene>
    <name evidence="4" type="ORF">ESZ54_07335</name>
</gene>
<evidence type="ECO:0000259" key="3">
    <source>
        <dbReference type="PROSITE" id="PS51677"/>
    </source>
</evidence>
<evidence type="ECO:0000256" key="2">
    <source>
        <dbReference type="SAM" id="Phobius"/>
    </source>
</evidence>
<reference evidence="4 5" key="1">
    <citation type="submission" date="2019-01" db="EMBL/GenBank/DDBJ databases">
        <title>Vagococcus silagei sp. nov. isolated from brewer's grain.</title>
        <authorList>
            <person name="Guu J.-R."/>
        </authorList>
    </citation>
    <scope>NUCLEOTIDE SEQUENCE [LARGE SCALE GENOMIC DNA]</scope>
    <source>
        <strain evidence="4 5">2B-2</strain>
    </source>
</reference>
<dbReference type="OrthoDB" id="9812065at2"/>